<evidence type="ECO:0000313" key="1">
    <source>
        <dbReference type="EMBL" id="EMI15389.1"/>
    </source>
</evidence>
<dbReference type="Proteomes" id="UP000011991">
    <property type="component" value="Unassembled WGS sequence"/>
</dbReference>
<proteinExistence type="predicted"/>
<evidence type="ECO:0000313" key="2">
    <source>
        <dbReference type="Proteomes" id="UP000011991"/>
    </source>
</evidence>
<sequence length="41" mass="4447">MVQREFGCVCTKSDTPNRPEMIHAVTHSPSSPLVGFLSTVS</sequence>
<accession>M5RN39</accession>
<gene>
    <name evidence="1" type="ORF">RMSM_07688</name>
</gene>
<dbReference type="EMBL" id="ANOG01001102">
    <property type="protein sequence ID" value="EMI15389.1"/>
    <property type="molecule type" value="Genomic_DNA"/>
</dbReference>
<comment type="caution">
    <text evidence="1">The sequence shown here is derived from an EMBL/GenBank/DDBJ whole genome shotgun (WGS) entry which is preliminary data.</text>
</comment>
<name>M5RN39_9BACT</name>
<organism evidence="1 2">
    <name type="scientific">Rhodopirellula maiorica SM1</name>
    <dbReference type="NCBI Taxonomy" id="1265738"/>
    <lineage>
        <taxon>Bacteria</taxon>
        <taxon>Pseudomonadati</taxon>
        <taxon>Planctomycetota</taxon>
        <taxon>Planctomycetia</taxon>
        <taxon>Pirellulales</taxon>
        <taxon>Pirellulaceae</taxon>
        <taxon>Novipirellula</taxon>
    </lineage>
</organism>
<protein>
    <submittedName>
        <fullName evidence="1">Uncharacterized protein</fullName>
    </submittedName>
</protein>
<keyword evidence="2" id="KW-1185">Reference proteome</keyword>
<reference evidence="1 2" key="1">
    <citation type="journal article" date="2013" name="Mar. Genomics">
        <title>Expression of sulfatases in Rhodopirellula baltica and the diversity of sulfatases in the genus Rhodopirellula.</title>
        <authorList>
            <person name="Wegner C.E."/>
            <person name="Richter-Heitmann T."/>
            <person name="Klindworth A."/>
            <person name="Klockow C."/>
            <person name="Richter M."/>
            <person name="Achstetter T."/>
            <person name="Glockner F.O."/>
            <person name="Harder J."/>
        </authorList>
    </citation>
    <scope>NUCLEOTIDE SEQUENCE [LARGE SCALE GENOMIC DNA]</scope>
    <source>
        <strain evidence="1 2">SM1</strain>
    </source>
</reference>
<dbReference type="AlphaFoldDB" id="M5RN39"/>